<gene>
    <name evidence="2" type="ORF">SAMN04488598_15511</name>
    <name evidence="3" type="ORF">SAMN04515652_1352</name>
</gene>
<dbReference type="Proteomes" id="UP000198612">
    <property type="component" value="Unassembled WGS sequence"/>
</dbReference>
<dbReference type="Proteomes" id="UP000199519">
    <property type="component" value="Unassembled WGS sequence"/>
</dbReference>
<dbReference type="EMBL" id="FOHG01000035">
    <property type="protein sequence ID" value="SET17656.1"/>
    <property type="molecule type" value="Genomic_DNA"/>
</dbReference>
<name>A0A1I0CEB7_9FIRM</name>
<reference evidence="4 5" key="1">
    <citation type="submission" date="2016-10" db="EMBL/GenBank/DDBJ databases">
        <authorList>
            <person name="Varghese N."/>
            <person name="Submissions S."/>
        </authorList>
    </citation>
    <scope>NUCLEOTIDE SEQUENCE [LARGE SCALE GENOMIC DNA]</scope>
    <source>
        <strain evidence="2 5">WG2</strain>
        <strain evidence="3 4">WG5</strain>
    </source>
</reference>
<accession>A0A1I0CEB7</accession>
<feature type="domain" description="Helix-turn-helix" evidence="1">
    <location>
        <begin position="6"/>
        <end position="56"/>
    </location>
</feature>
<dbReference type="Pfam" id="PF12728">
    <property type="entry name" value="HTH_17"/>
    <property type="match status" value="1"/>
</dbReference>
<dbReference type="SUPFAM" id="SSF46955">
    <property type="entry name" value="Putative DNA-binding domain"/>
    <property type="match status" value="1"/>
</dbReference>
<dbReference type="InterPro" id="IPR010093">
    <property type="entry name" value="SinI_DNA-bd"/>
</dbReference>
<dbReference type="GO" id="GO:0003677">
    <property type="term" value="F:DNA binding"/>
    <property type="evidence" value="ECO:0007669"/>
    <property type="project" value="InterPro"/>
</dbReference>
<sequence length="61" mass="7113">MVDDKYYSPTELAEILNLDPRTVRNLIKNGDIKAVKVGSQWRIGENDFETFIKENRNVDEN</sequence>
<protein>
    <submittedName>
        <fullName evidence="3">DNA binding domain-containing protein, excisionase family</fullName>
    </submittedName>
</protein>
<dbReference type="NCBIfam" id="TIGR01764">
    <property type="entry name" value="excise"/>
    <property type="match status" value="1"/>
</dbReference>
<evidence type="ECO:0000313" key="5">
    <source>
        <dbReference type="Proteomes" id="UP000199519"/>
    </source>
</evidence>
<dbReference type="EMBL" id="FNBJ01000055">
    <property type="protein sequence ID" value="SDG17165.1"/>
    <property type="molecule type" value="Genomic_DNA"/>
</dbReference>
<organism evidence="3 4">
    <name type="scientific">Halanaerobium congolense</name>
    <dbReference type="NCBI Taxonomy" id="54121"/>
    <lineage>
        <taxon>Bacteria</taxon>
        <taxon>Bacillati</taxon>
        <taxon>Bacillota</taxon>
        <taxon>Clostridia</taxon>
        <taxon>Halanaerobiales</taxon>
        <taxon>Halanaerobiaceae</taxon>
        <taxon>Halanaerobium</taxon>
    </lineage>
</organism>
<dbReference type="AlphaFoldDB" id="A0A1I0CEB7"/>
<evidence type="ECO:0000259" key="1">
    <source>
        <dbReference type="Pfam" id="PF12728"/>
    </source>
</evidence>
<dbReference type="InterPro" id="IPR009061">
    <property type="entry name" value="DNA-bd_dom_put_sf"/>
</dbReference>
<dbReference type="InterPro" id="IPR041657">
    <property type="entry name" value="HTH_17"/>
</dbReference>
<dbReference type="RefSeq" id="WP_089720652.1">
    <property type="nucleotide sequence ID" value="NZ_FNBJ01000055.1"/>
</dbReference>
<evidence type="ECO:0000313" key="3">
    <source>
        <dbReference type="EMBL" id="SET17656.1"/>
    </source>
</evidence>
<proteinExistence type="predicted"/>
<evidence type="ECO:0000313" key="2">
    <source>
        <dbReference type="EMBL" id="SDG17165.1"/>
    </source>
</evidence>
<evidence type="ECO:0000313" key="4">
    <source>
        <dbReference type="Proteomes" id="UP000198612"/>
    </source>
</evidence>
<keyword evidence="5" id="KW-1185">Reference proteome</keyword>